<dbReference type="EMBL" id="CP001285">
    <property type="protein sequence ID" value="ACK92846.1"/>
    <property type="molecule type" value="Genomic_DNA"/>
</dbReference>
<protein>
    <submittedName>
        <fullName evidence="1">Uncharacterized protein</fullName>
    </submittedName>
</protein>
<keyword evidence="1" id="KW-0614">Plasmid</keyword>
<evidence type="ECO:0000313" key="2">
    <source>
        <dbReference type="Proteomes" id="UP000001363"/>
    </source>
</evidence>
<dbReference type="AlphaFoldDB" id="B7JTN1"/>
<geneLocation type="plasmid" evidence="1 2">
    <name>pAH820_272</name>
</geneLocation>
<name>B7JTN1_BACC0</name>
<sequence>MAAAEYFAPAITALTKTKKAANLNMTGNPVFNTFPAVSSLNKKFNFALSPPKIKSGIVSINL</sequence>
<evidence type="ECO:0000313" key="1">
    <source>
        <dbReference type="EMBL" id="ACK92846.1"/>
    </source>
</evidence>
<dbReference type="KEGG" id="bcu:BCAH820_B0133"/>
<organism evidence="1 2">
    <name type="scientific">Bacillus cereus (strain AH820)</name>
    <dbReference type="NCBI Taxonomy" id="405535"/>
    <lineage>
        <taxon>Bacteria</taxon>
        <taxon>Bacillati</taxon>
        <taxon>Bacillota</taxon>
        <taxon>Bacilli</taxon>
        <taxon>Bacillales</taxon>
        <taxon>Bacillaceae</taxon>
        <taxon>Bacillus</taxon>
        <taxon>Bacillus cereus group</taxon>
    </lineage>
</organism>
<reference evidence="1 2" key="1">
    <citation type="submission" date="2008-10" db="EMBL/GenBank/DDBJ databases">
        <title>Genome sequence of Bacillus cereus AH820.</title>
        <authorList>
            <person name="Dodson R.J."/>
            <person name="Durkin A.S."/>
            <person name="Rosovitz M.J."/>
            <person name="Rasko D.A."/>
            <person name="Hoffmaster A."/>
            <person name="Ravel J."/>
            <person name="Sutton G."/>
        </authorList>
    </citation>
    <scope>NUCLEOTIDE SEQUENCE [LARGE SCALE GENOMIC DNA]</scope>
    <source>
        <strain evidence="1 2">AH820</strain>
        <plasmid evidence="2">Plasmid pAH820_272</plasmid>
    </source>
</reference>
<dbReference type="HOGENOM" id="CLU_2894269_0_0_9"/>
<dbReference type="Proteomes" id="UP000001363">
    <property type="component" value="Plasmid pAH820_272"/>
</dbReference>
<proteinExistence type="predicted"/>
<gene>
    <name evidence="1" type="ordered locus">BCAH820_B0133</name>
</gene>
<accession>B7JTN1</accession>